<dbReference type="EMBL" id="FN653081">
    <property type="protein sequence ID" value="CBY25090.1"/>
    <property type="molecule type" value="Genomic_DNA"/>
</dbReference>
<dbReference type="Proteomes" id="UP000001307">
    <property type="component" value="Unassembled WGS sequence"/>
</dbReference>
<evidence type="ECO:0000313" key="2">
    <source>
        <dbReference type="Proteomes" id="UP000001307"/>
    </source>
</evidence>
<dbReference type="InParanoid" id="E4XN37"/>
<gene>
    <name evidence="1" type="ORF">GSOID_T00015588001</name>
</gene>
<accession>E4XN37</accession>
<keyword evidence="2" id="KW-1185">Reference proteome</keyword>
<name>E4XN37_OIKDI</name>
<sequence length="43" mass="4837">MSQSELNEKFFKQPSSPDRRCLILRSSLESPTSTVRESPPTLG</sequence>
<organism evidence="1">
    <name type="scientific">Oikopleura dioica</name>
    <name type="common">Tunicate</name>
    <dbReference type="NCBI Taxonomy" id="34765"/>
    <lineage>
        <taxon>Eukaryota</taxon>
        <taxon>Metazoa</taxon>
        <taxon>Chordata</taxon>
        <taxon>Tunicata</taxon>
        <taxon>Appendicularia</taxon>
        <taxon>Copelata</taxon>
        <taxon>Oikopleuridae</taxon>
        <taxon>Oikopleura</taxon>
    </lineage>
</organism>
<reference evidence="1" key="1">
    <citation type="journal article" date="2010" name="Science">
        <title>Plasticity of animal genome architecture unmasked by rapid evolution of a pelagic tunicate.</title>
        <authorList>
            <person name="Denoeud F."/>
            <person name="Henriet S."/>
            <person name="Mungpakdee S."/>
            <person name="Aury J.M."/>
            <person name="Da Silva C."/>
            <person name="Brinkmann H."/>
            <person name="Mikhaleva J."/>
            <person name="Olsen L.C."/>
            <person name="Jubin C."/>
            <person name="Canestro C."/>
            <person name="Bouquet J.M."/>
            <person name="Danks G."/>
            <person name="Poulain J."/>
            <person name="Campsteijn C."/>
            <person name="Adamski M."/>
            <person name="Cross I."/>
            <person name="Yadetie F."/>
            <person name="Muffato M."/>
            <person name="Louis A."/>
            <person name="Butcher S."/>
            <person name="Tsagkogeorga G."/>
            <person name="Konrad A."/>
            <person name="Singh S."/>
            <person name="Jensen M.F."/>
            <person name="Cong E.H."/>
            <person name="Eikeseth-Otteraa H."/>
            <person name="Noel B."/>
            <person name="Anthouard V."/>
            <person name="Porcel B.M."/>
            <person name="Kachouri-Lafond R."/>
            <person name="Nishino A."/>
            <person name="Ugolini M."/>
            <person name="Chourrout P."/>
            <person name="Nishida H."/>
            <person name="Aasland R."/>
            <person name="Huzurbazar S."/>
            <person name="Westhof E."/>
            <person name="Delsuc F."/>
            <person name="Lehrach H."/>
            <person name="Reinhardt R."/>
            <person name="Weissenbach J."/>
            <person name="Roy S.W."/>
            <person name="Artiguenave F."/>
            <person name="Postlethwait J.H."/>
            <person name="Manak J.R."/>
            <person name="Thompson E.M."/>
            <person name="Jaillon O."/>
            <person name="Du Pasquier L."/>
            <person name="Boudinot P."/>
            <person name="Liberles D.A."/>
            <person name="Volff J.N."/>
            <person name="Philippe H."/>
            <person name="Lenhard B."/>
            <person name="Roest Crollius H."/>
            <person name="Wincker P."/>
            <person name="Chourrout D."/>
        </authorList>
    </citation>
    <scope>NUCLEOTIDE SEQUENCE [LARGE SCALE GENOMIC DNA]</scope>
</reference>
<protein>
    <submittedName>
        <fullName evidence="1">Uncharacterized protein</fullName>
    </submittedName>
</protein>
<dbReference type="AlphaFoldDB" id="E4XN37"/>
<proteinExistence type="predicted"/>
<evidence type="ECO:0000313" key="1">
    <source>
        <dbReference type="EMBL" id="CBY25090.1"/>
    </source>
</evidence>